<dbReference type="PATRIC" id="fig|1300347.3.peg.3270"/>
<dbReference type="InterPro" id="IPR003718">
    <property type="entry name" value="OsmC/Ohr_fam"/>
</dbReference>
<dbReference type="Gene3D" id="3.30.300.20">
    <property type="match status" value="1"/>
</dbReference>
<protein>
    <submittedName>
        <fullName evidence="1">OsmC-like protein</fullName>
    </submittedName>
</protein>
<evidence type="ECO:0000313" key="1">
    <source>
        <dbReference type="EMBL" id="ANH39672.1"/>
    </source>
</evidence>
<name>A0A1A9GPT9_9ACTN</name>
<proteinExistence type="predicted"/>
<dbReference type="KEGG" id="ndk:I601_3265"/>
<keyword evidence="2" id="KW-1185">Reference proteome</keyword>
<reference evidence="1 2" key="1">
    <citation type="submission" date="2016-03" db="EMBL/GenBank/DDBJ databases">
        <title>Complete genome sequence of a soil Actinobacterium, Nocardioides dokdonensis FR1436.</title>
        <authorList>
            <person name="Kwon S.-K."/>
            <person name="Kim K."/>
            <person name="Kim J.F."/>
        </authorList>
    </citation>
    <scope>NUCLEOTIDE SEQUENCE [LARGE SCALE GENOMIC DNA]</scope>
    <source>
        <strain evidence="1 2">FR1436</strain>
    </source>
</reference>
<dbReference type="Proteomes" id="UP000077868">
    <property type="component" value="Chromosome"/>
</dbReference>
<sequence length="170" mass="17871">MAVSFKPAVIPGVSSWEAGPMSESTPEASPDTLRSIDLVKIGPERFKATNGRGGVLPIGSGSDPDFTPVELLLAALAGCGAIDLTLITGKRAEATGFSAHAEGHKIRDEAGSRMTGMSITFDIDFPEGEAGDAARAVVPRTMKQIEDRLCTVGRTVIVGDQVRYRVADQD</sequence>
<dbReference type="AlphaFoldDB" id="A0A1A9GPT9"/>
<organism evidence="1 2">
    <name type="scientific">Nocardioides dokdonensis FR1436</name>
    <dbReference type="NCBI Taxonomy" id="1300347"/>
    <lineage>
        <taxon>Bacteria</taxon>
        <taxon>Bacillati</taxon>
        <taxon>Actinomycetota</taxon>
        <taxon>Actinomycetes</taxon>
        <taxon>Propionibacteriales</taxon>
        <taxon>Nocardioidaceae</taxon>
        <taxon>Nocardioides</taxon>
    </lineage>
</organism>
<dbReference type="STRING" id="1300347.I601_3265"/>
<dbReference type="EMBL" id="CP015079">
    <property type="protein sequence ID" value="ANH39672.1"/>
    <property type="molecule type" value="Genomic_DNA"/>
</dbReference>
<dbReference type="Pfam" id="PF02566">
    <property type="entry name" value="OsmC"/>
    <property type="match status" value="1"/>
</dbReference>
<dbReference type="InterPro" id="IPR036102">
    <property type="entry name" value="OsmC/Ohrsf"/>
</dbReference>
<accession>A0A1A9GPT9</accession>
<dbReference type="InterPro" id="IPR015946">
    <property type="entry name" value="KH_dom-like_a/b"/>
</dbReference>
<evidence type="ECO:0000313" key="2">
    <source>
        <dbReference type="Proteomes" id="UP000077868"/>
    </source>
</evidence>
<dbReference type="SUPFAM" id="SSF82784">
    <property type="entry name" value="OsmC-like"/>
    <property type="match status" value="1"/>
</dbReference>
<gene>
    <name evidence="1" type="ORF">I601_3265</name>
</gene>